<dbReference type="Proteomes" id="UP001311799">
    <property type="component" value="Unassembled WGS sequence"/>
</dbReference>
<evidence type="ECO:0000313" key="3">
    <source>
        <dbReference type="Proteomes" id="UP001311799"/>
    </source>
</evidence>
<feature type="transmembrane region" description="Helical" evidence="1">
    <location>
        <begin position="98"/>
        <end position="121"/>
    </location>
</feature>
<sequence length="167" mass="18551">MFAGTYALFVPNTHENRILKICTATLIVALVWVFPDLFKFKFARPKDKGILSFGTLVCIWSLFNLDFNYFAPSIYSDPIGAIIGNAFPEPKLYGKKTVAGSLSIFIVSLLTTYALGSNLLLRISTSIAITILELFGGEYDNLALTTPMLTLCILNKIIRVKNNYLVL</sequence>
<reference evidence="2 3" key="1">
    <citation type="submission" date="2023-10" db="EMBL/GenBank/DDBJ databases">
        <title>Comparative genomics analysis reveals potential genetic determinants of host preference in Cryptosporidium xiaoi.</title>
        <authorList>
            <person name="Xiao L."/>
            <person name="Li J."/>
        </authorList>
    </citation>
    <scope>NUCLEOTIDE SEQUENCE [LARGE SCALE GENOMIC DNA]</scope>
    <source>
        <strain evidence="2 3">52996</strain>
    </source>
</reference>
<comment type="caution">
    <text evidence="2">The sequence shown here is derived from an EMBL/GenBank/DDBJ whole genome shotgun (WGS) entry which is preliminary data.</text>
</comment>
<proteinExistence type="predicted"/>
<keyword evidence="1" id="KW-0472">Membrane</keyword>
<keyword evidence="1" id="KW-0812">Transmembrane</keyword>
<keyword evidence="1" id="KW-1133">Transmembrane helix</keyword>
<gene>
    <name evidence="2" type="ORF">RS030_182706</name>
</gene>
<dbReference type="EMBL" id="JAWDEY010000009">
    <property type="protein sequence ID" value="KAK6590102.1"/>
    <property type="molecule type" value="Genomic_DNA"/>
</dbReference>
<dbReference type="AlphaFoldDB" id="A0AAV9XZS4"/>
<evidence type="ECO:0008006" key="4">
    <source>
        <dbReference type="Google" id="ProtNLM"/>
    </source>
</evidence>
<keyword evidence="3" id="KW-1185">Reference proteome</keyword>
<evidence type="ECO:0000256" key="1">
    <source>
        <dbReference type="SAM" id="Phobius"/>
    </source>
</evidence>
<feature type="transmembrane region" description="Helical" evidence="1">
    <location>
        <begin position="50"/>
        <end position="71"/>
    </location>
</feature>
<accession>A0AAV9XZS4</accession>
<evidence type="ECO:0000313" key="2">
    <source>
        <dbReference type="EMBL" id="KAK6590102.1"/>
    </source>
</evidence>
<protein>
    <recommendedName>
        <fullName evidence="4">Phosphatidate cytidylyltransferase</fullName>
    </recommendedName>
</protein>
<organism evidence="2 3">
    <name type="scientific">Cryptosporidium xiaoi</name>
    <dbReference type="NCBI Taxonomy" id="659607"/>
    <lineage>
        <taxon>Eukaryota</taxon>
        <taxon>Sar</taxon>
        <taxon>Alveolata</taxon>
        <taxon>Apicomplexa</taxon>
        <taxon>Conoidasida</taxon>
        <taxon>Coccidia</taxon>
        <taxon>Eucoccidiorida</taxon>
        <taxon>Eimeriorina</taxon>
        <taxon>Cryptosporidiidae</taxon>
        <taxon>Cryptosporidium</taxon>
    </lineage>
</organism>
<name>A0AAV9XZS4_9CRYT</name>